<dbReference type="OrthoDB" id="1847416at2"/>
<name>A0A1E3UKD3_9FIRM</name>
<dbReference type="AlphaFoldDB" id="A0A1E3UKD3"/>
<sequence>MSSTAITYKRNGVTVTMPGGFHGVCRVTATPYQYPKGHPCRGCPYTLNTTVPSCMFPERRDGGCFWYDLKQKKRPALPQPSNQEAAERIFAFIKVLEAVKRHKGF</sequence>
<organism evidence="2 5">
    <name type="scientific">Eisenbergiella tayi</name>
    <dbReference type="NCBI Taxonomy" id="1432052"/>
    <lineage>
        <taxon>Bacteria</taxon>
        <taxon>Bacillati</taxon>
        <taxon>Bacillota</taxon>
        <taxon>Clostridia</taxon>
        <taxon>Lachnospirales</taxon>
        <taxon>Lachnospiraceae</taxon>
        <taxon>Eisenbergiella</taxon>
    </lineage>
</organism>
<dbReference type="EMBL" id="MEHA01000005">
    <property type="protein sequence ID" value="ODR53116.1"/>
    <property type="molecule type" value="Genomic_DNA"/>
</dbReference>
<comment type="caution">
    <text evidence="2">The sequence shown here is derived from an EMBL/GenBank/DDBJ whole genome shotgun (WGS) entry which is preliminary data.</text>
</comment>
<gene>
    <name evidence="2" type="ORF">BEI59_09685</name>
    <name evidence="1" type="ORF">BEI61_05525</name>
    <name evidence="3" type="ORF">BEI63_01975</name>
</gene>
<dbReference type="RefSeq" id="WP_069154908.1">
    <property type="nucleotide sequence ID" value="NZ_JAWZLE010000029.1"/>
</dbReference>
<evidence type="ECO:0000313" key="5">
    <source>
        <dbReference type="Proteomes" id="UP000094271"/>
    </source>
</evidence>
<dbReference type="Proteomes" id="UP000094271">
    <property type="component" value="Unassembled WGS sequence"/>
</dbReference>
<evidence type="ECO:0000313" key="6">
    <source>
        <dbReference type="Proteomes" id="UP000094869"/>
    </source>
</evidence>
<reference evidence="1 4" key="1">
    <citation type="submission" date="2016-07" db="EMBL/GenBank/DDBJ databases">
        <title>Characterization of isolates of Eisenbergiella tayi derived from blood cultures, using whole genome sequencing.</title>
        <authorList>
            <person name="Burdz T."/>
            <person name="Wiebe D."/>
            <person name="Huynh C."/>
            <person name="Bernard K."/>
        </authorList>
    </citation>
    <scope>NUCLEOTIDE SEQUENCE [LARGE SCALE GENOMIC DNA]</scope>
    <source>
        <strain evidence="1 4">NML 110608</strain>
    </source>
</reference>
<accession>A0A1E3UKD3</accession>
<dbReference type="Proteomes" id="UP000094067">
    <property type="component" value="Unassembled WGS sequence"/>
</dbReference>
<keyword evidence="6" id="KW-1185">Reference proteome</keyword>
<evidence type="ECO:0000313" key="1">
    <source>
        <dbReference type="EMBL" id="ODM02363.1"/>
    </source>
</evidence>
<evidence type="ECO:0000313" key="4">
    <source>
        <dbReference type="Proteomes" id="UP000094067"/>
    </source>
</evidence>
<proteinExistence type="predicted"/>
<dbReference type="EMBL" id="MCGH01000004">
    <property type="protein sequence ID" value="ODM02363.1"/>
    <property type="molecule type" value="Genomic_DNA"/>
</dbReference>
<reference evidence="3 6" key="2">
    <citation type="submission" date="2016-08" db="EMBL/GenBank/DDBJ databases">
        <title>Characterization of Isolates of Eisenbergiella tayi Derived from Blood Cultures, Using Whole Genome Sequencing.</title>
        <authorList>
            <person name="Bernier A.-M."/>
            <person name="Burdz T."/>
            <person name="Wiebe D."/>
            <person name="Bernard K."/>
        </authorList>
    </citation>
    <scope>NUCLEOTIDE SEQUENCE [LARGE SCALE GENOMIC DNA]</scope>
    <source>
        <strain evidence="3 6">NML120146</strain>
    </source>
</reference>
<reference evidence="2 5" key="3">
    <citation type="submission" date="2016-08" db="EMBL/GenBank/DDBJ databases">
        <authorList>
            <person name="Seilhamer J.J."/>
        </authorList>
    </citation>
    <scope>NUCLEOTIDE SEQUENCE [LARGE SCALE GENOMIC DNA]</scope>
    <source>
        <strain evidence="2 5">NML150140-1</strain>
    </source>
</reference>
<dbReference type="Proteomes" id="UP000094869">
    <property type="component" value="Unassembled WGS sequence"/>
</dbReference>
<evidence type="ECO:0000313" key="3">
    <source>
        <dbReference type="EMBL" id="ODR61212.1"/>
    </source>
</evidence>
<evidence type="ECO:0000313" key="2">
    <source>
        <dbReference type="EMBL" id="ODR53116.1"/>
    </source>
</evidence>
<protein>
    <submittedName>
        <fullName evidence="2">Uncharacterized protein</fullName>
    </submittedName>
</protein>
<dbReference type="EMBL" id="MEHD01000007">
    <property type="protein sequence ID" value="ODR61212.1"/>
    <property type="molecule type" value="Genomic_DNA"/>
</dbReference>